<dbReference type="Proteomes" id="UP000051054">
    <property type="component" value="Unassembled WGS sequence"/>
</dbReference>
<accession>A0A0R1WJ59</accession>
<dbReference type="InterPro" id="IPR032816">
    <property type="entry name" value="VTT_dom"/>
</dbReference>
<feature type="transmembrane region" description="Helical" evidence="1">
    <location>
        <begin position="174"/>
        <end position="192"/>
    </location>
</feature>
<comment type="caution">
    <text evidence="3">The sequence shown here is derived from an EMBL/GenBank/DDBJ whole genome shotgun (WGS) entry which is preliminary data.</text>
</comment>
<keyword evidence="1" id="KW-0812">Transmembrane</keyword>
<protein>
    <recommendedName>
        <fullName evidence="2">VTT domain-containing protein</fullName>
    </recommendedName>
</protein>
<dbReference type="Pfam" id="PF09335">
    <property type="entry name" value="VTT_dom"/>
    <property type="match status" value="1"/>
</dbReference>
<proteinExistence type="predicted"/>
<sequence length="229" mass="25343">MDESVMEEKMKGKKWLLIFLGISVGILLVGKLYHDFQPQIQMLIRGHFTQSELIKSVRSHGLEDGMVLIGLTAIMYAIPGLSSSIVCIFNGLCYGPVLGTTINWIGNLLGNILVWMTLSQIKLSDRTKKSKLLDDLLQFKYPMMGLILGYMIPFIPSFLVNFAANQMKVKFSKLIGVIGIGILPSAVIYAVGGDAILKGDNQRAVIVISCIVILVGLYVIIRKKRKIVK</sequence>
<gene>
    <name evidence="3" type="ORF">FC40_GL001120</name>
</gene>
<dbReference type="STRING" id="1423755.FC40_GL001120"/>
<feature type="transmembrane region" description="Helical" evidence="1">
    <location>
        <begin position="66"/>
        <end position="89"/>
    </location>
</feature>
<dbReference type="eggNOG" id="COG0398">
    <property type="taxonomic scope" value="Bacteria"/>
</dbReference>
<evidence type="ECO:0000256" key="1">
    <source>
        <dbReference type="SAM" id="Phobius"/>
    </source>
</evidence>
<feature type="domain" description="VTT" evidence="2">
    <location>
        <begin position="83"/>
        <end position="194"/>
    </location>
</feature>
<evidence type="ECO:0000313" key="4">
    <source>
        <dbReference type="Proteomes" id="UP000051054"/>
    </source>
</evidence>
<keyword evidence="1" id="KW-1133">Transmembrane helix</keyword>
<evidence type="ECO:0000313" key="3">
    <source>
        <dbReference type="EMBL" id="KRM17912.1"/>
    </source>
</evidence>
<feature type="transmembrane region" description="Helical" evidence="1">
    <location>
        <begin position="141"/>
        <end position="162"/>
    </location>
</feature>
<dbReference type="EMBL" id="AZGD01000100">
    <property type="protein sequence ID" value="KRM17912.1"/>
    <property type="molecule type" value="Genomic_DNA"/>
</dbReference>
<keyword evidence="1" id="KW-0472">Membrane</keyword>
<feature type="transmembrane region" description="Helical" evidence="1">
    <location>
        <begin position="204"/>
        <end position="221"/>
    </location>
</feature>
<feature type="transmembrane region" description="Helical" evidence="1">
    <location>
        <begin position="15"/>
        <end position="33"/>
    </location>
</feature>
<evidence type="ECO:0000259" key="2">
    <source>
        <dbReference type="Pfam" id="PF09335"/>
    </source>
</evidence>
<reference evidence="3 4" key="1">
    <citation type="journal article" date="2015" name="Genome Announc.">
        <title>Expanding the biotechnology potential of lactobacilli through comparative genomics of 213 strains and associated genera.</title>
        <authorList>
            <person name="Sun Z."/>
            <person name="Harris H.M."/>
            <person name="McCann A."/>
            <person name="Guo C."/>
            <person name="Argimon S."/>
            <person name="Zhang W."/>
            <person name="Yang X."/>
            <person name="Jeffery I.B."/>
            <person name="Cooney J.C."/>
            <person name="Kagawa T.F."/>
            <person name="Liu W."/>
            <person name="Song Y."/>
            <person name="Salvetti E."/>
            <person name="Wrobel A."/>
            <person name="Rasinkangas P."/>
            <person name="Parkhill J."/>
            <person name="Rea M.C."/>
            <person name="O'Sullivan O."/>
            <person name="Ritari J."/>
            <person name="Douillard F.P."/>
            <person name="Paul Ross R."/>
            <person name="Yang R."/>
            <person name="Briner A.E."/>
            <person name="Felis G.E."/>
            <person name="de Vos W.M."/>
            <person name="Barrangou R."/>
            <person name="Klaenhammer T.R."/>
            <person name="Caufield P.W."/>
            <person name="Cui Y."/>
            <person name="Zhang H."/>
            <person name="O'Toole P.W."/>
        </authorList>
    </citation>
    <scope>NUCLEOTIDE SEQUENCE [LARGE SCALE GENOMIC DNA]</scope>
    <source>
        <strain evidence="3 4">DSM 18933</strain>
    </source>
</reference>
<organism evidence="3 4">
    <name type="scientific">Ligilactobacillus hayakitensis DSM 18933 = JCM 14209</name>
    <dbReference type="NCBI Taxonomy" id="1423755"/>
    <lineage>
        <taxon>Bacteria</taxon>
        <taxon>Bacillati</taxon>
        <taxon>Bacillota</taxon>
        <taxon>Bacilli</taxon>
        <taxon>Lactobacillales</taxon>
        <taxon>Lactobacillaceae</taxon>
        <taxon>Ligilactobacillus</taxon>
    </lineage>
</organism>
<name>A0A0R1WJ59_9LACO</name>
<dbReference type="AlphaFoldDB" id="A0A0R1WJ59"/>
<dbReference type="PATRIC" id="fig|1423755.3.peg.1181"/>
<keyword evidence="4" id="KW-1185">Reference proteome</keyword>
<feature type="transmembrane region" description="Helical" evidence="1">
    <location>
        <begin position="101"/>
        <end position="121"/>
    </location>
</feature>